<dbReference type="EnsemblPlants" id="ORGLA01G0361300.1">
    <property type="protein sequence ID" value="ORGLA01G0361300.1"/>
    <property type="gene ID" value="ORGLA01G0361300"/>
</dbReference>
<evidence type="ECO:0000313" key="2">
    <source>
        <dbReference type="Proteomes" id="UP000007306"/>
    </source>
</evidence>
<sequence length="181" mass="19871">MVAPFLLSCSVFQLARQVQLHVHGPMLNSELHYSQEKNKRKVGDVPAWGKPLKFPTGAEAETDRVSTRESSEKWSASAYVYLQWLGRTAATVCCRQKLASAACAWLTVFVLINDAKARESNADGGVDVLIIHDDGKRFETVGILRFKKGGGVVCRMAEAFNFGNDGFSKGPETVDFAESNL</sequence>
<proteinExistence type="predicted"/>
<reference evidence="1 2" key="2">
    <citation type="submission" date="2018-04" db="EMBL/GenBank/DDBJ databases">
        <title>OglaRS2 (Oryza glaberrima Reference Sequence Version 2).</title>
        <authorList>
            <person name="Zhang J."/>
            <person name="Kudrna D."/>
            <person name="Lee S."/>
            <person name="Talag J."/>
            <person name="Rajasekar S."/>
            <person name="Wing R.A."/>
        </authorList>
    </citation>
    <scope>NUCLEOTIDE SEQUENCE [LARGE SCALE GENOMIC DNA]</scope>
    <source>
        <strain evidence="1 2">cv. IRGC 96717</strain>
    </source>
</reference>
<organism evidence="1 2">
    <name type="scientific">Oryza glaberrima</name>
    <name type="common">African rice</name>
    <dbReference type="NCBI Taxonomy" id="4538"/>
    <lineage>
        <taxon>Eukaryota</taxon>
        <taxon>Viridiplantae</taxon>
        <taxon>Streptophyta</taxon>
        <taxon>Embryophyta</taxon>
        <taxon>Tracheophyta</taxon>
        <taxon>Spermatophyta</taxon>
        <taxon>Magnoliopsida</taxon>
        <taxon>Liliopsida</taxon>
        <taxon>Poales</taxon>
        <taxon>Poaceae</taxon>
        <taxon>BOP clade</taxon>
        <taxon>Oryzoideae</taxon>
        <taxon>Oryzeae</taxon>
        <taxon>Oryzinae</taxon>
        <taxon>Oryza</taxon>
    </lineage>
</organism>
<protein>
    <submittedName>
        <fullName evidence="1">Uncharacterized protein</fullName>
    </submittedName>
</protein>
<dbReference type="Gramene" id="ORGLA01G0361300.1">
    <property type="protein sequence ID" value="ORGLA01G0361300.1"/>
    <property type="gene ID" value="ORGLA01G0361300"/>
</dbReference>
<dbReference type="AlphaFoldDB" id="I1NUS3"/>
<dbReference type="Proteomes" id="UP000007306">
    <property type="component" value="Chromosome 1"/>
</dbReference>
<dbReference type="OMA" id="TAATVCC"/>
<evidence type="ECO:0000313" key="1">
    <source>
        <dbReference type="EnsemblPlants" id="ORGLA01G0361300.1"/>
    </source>
</evidence>
<keyword evidence="2" id="KW-1185">Reference proteome</keyword>
<name>I1NUS3_ORYGL</name>
<accession>I1NUS3</accession>
<reference evidence="1" key="1">
    <citation type="submission" date="2015-06" db="UniProtKB">
        <authorList>
            <consortium name="EnsemblPlants"/>
        </authorList>
    </citation>
    <scope>IDENTIFICATION</scope>
</reference>
<dbReference type="HOGENOM" id="CLU_1743457_0_0_1"/>